<evidence type="ECO:0000256" key="1">
    <source>
        <dbReference type="ARBA" id="ARBA00005445"/>
    </source>
</evidence>
<evidence type="ECO:0000256" key="3">
    <source>
        <dbReference type="SAM" id="SignalP"/>
    </source>
</evidence>
<keyword evidence="2 3" id="KW-0732">Signal</keyword>
<evidence type="ECO:0000313" key="4">
    <source>
        <dbReference type="EMBL" id="KAJ7785244.1"/>
    </source>
</evidence>
<comment type="similarity">
    <text evidence="1">Belongs to the ice-binding protein family.</text>
</comment>
<name>A0AAD7KHJ2_9AGAR</name>
<proteinExistence type="inferred from homology"/>
<accession>A0AAD7KHJ2</accession>
<dbReference type="InterPro" id="IPR021884">
    <property type="entry name" value="Ice-bd_prot"/>
</dbReference>
<dbReference type="Pfam" id="PF11999">
    <property type="entry name" value="Ice_binding"/>
    <property type="match status" value="1"/>
</dbReference>
<sequence length="248" mass="24616">MISIFIVCLLVKFLPNIFDAAVGNVVALGPAAVNLRTSANYTILAKAGVTTKAPSVITGSIAVSPISSLSLVGFSLALASNGESATSSQVSGEVFAASYAAPTPATLTVAVGDMGTAFTDANGRPSPNFTNFDTGVLGNVTLVPGLYKWTTAVTIGGTVTISGASTDTWIFQVAGTLSVLAGQKVVLSGGALASNIVWVVTGAVSAAAGSQIAGVILGQTSITLLTGATANGRLLAQTNVALQQAIVN</sequence>
<gene>
    <name evidence="4" type="ORF">DFH07DRAFT_1054597</name>
</gene>
<reference evidence="4" key="1">
    <citation type="submission" date="2023-03" db="EMBL/GenBank/DDBJ databases">
        <title>Massive genome expansion in bonnet fungi (Mycena s.s.) driven by repeated elements and novel gene families across ecological guilds.</title>
        <authorList>
            <consortium name="Lawrence Berkeley National Laboratory"/>
            <person name="Harder C.B."/>
            <person name="Miyauchi S."/>
            <person name="Viragh M."/>
            <person name="Kuo A."/>
            <person name="Thoen E."/>
            <person name="Andreopoulos B."/>
            <person name="Lu D."/>
            <person name="Skrede I."/>
            <person name="Drula E."/>
            <person name="Henrissat B."/>
            <person name="Morin E."/>
            <person name="Kohler A."/>
            <person name="Barry K."/>
            <person name="LaButti K."/>
            <person name="Morin E."/>
            <person name="Salamov A."/>
            <person name="Lipzen A."/>
            <person name="Mereny Z."/>
            <person name="Hegedus B."/>
            <person name="Baldrian P."/>
            <person name="Stursova M."/>
            <person name="Weitz H."/>
            <person name="Taylor A."/>
            <person name="Grigoriev I.V."/>
            <person name="Nagy L.G."/>
            <person name="Martin F."/>
            <person name="Kauserud H."/>
        </authorList>
    </citation>
    <scope>NUCLEOTIDE SEQUENCE</scope>
    <source>
        <strain evidence="4">CBHHK188m</strain>
    </source>
</reference>
<evidence type="ECO:0000256" key="2">
    <source>
        <dbReference type="ARBA" id="ARBA00022729"/>
    </source>
</evidence>
<dbReference type="Proteomes" id="UP001215280">
    <property type="component" value="Unassembled WGS sequence"/>
</dbReference>
<feature type="chain" id="PRO_5042204781" evidence="3">
    <location>
        <begin position="21"/>
        <end position="248"/>
    </location>
</feature>
<comment type="caution">
    <text evidence="4">The sequence shown here is derived from an EMBL/GenBank/DDBJ whole genome shotgun (WGS) entry which is preliminary data.</text>
</comment>
<evidence type="ECO:0000313" key="5">
    <source>
        <dbReference type="Proteomes" id="UP001215280"/>
    </source>
</evidence>
<dbReference type="EMBL" id="JARJLG010000001">
    <property type="protein sequence ID" value="KAJ7785244.1"/>
    <property type="molecule type" value="Genomic_DNA"/>
</dbReference>
<dbReference type="AlphaFoldDB" id="A0AAD7KHJ2"/>
<feature type="signal peptide" evidence="3">
    <location>
        <begin position="1"/>
        <end position="20"/>
    </location>
</feature>
<keyword evidence="5" id="KW-1185">Reference proteome</keyword>
<protein>
    <submittedName>
        <fullName evidence="4">Antifreeze protein</fullName>
    </submittedName>
</protein>
<organism evidence="4 5">
    <name type="scientific">Mycena maculata</name>
    <dbReference type="NCBI Taxonomy" id="230809"/>
    <lineage>
        <taxon>Eukaryota</taxon>
        <taxon>Fungi</taxon>
        <taxon>Dikarya</taxon>
        <taxon>Basidiomycota</taxon>
        <taxon>Agaricomycotina</taxon>
        <taxon>Agaricomycetes</taxon>
        <taxon>Agaricomycetidae</taxon>
        <taxon>Agaricales</taxon>
        <taxon>Marasmiineae</taxon>
        <taxon>Mycenaceae</taxon>
        <taxon>Mycena</taxon>
    </lineage>
</organism>